<sequence length="202" mass="22778">MLNQQTALLLIDIQNDFMPTGALPVARGDEIVPIVNQLLPDYSLVVASQDWHPQHHQSFANQHPQHQVFDNIMLHGLPQTLWPEHCIQQTSGAAFHPDLNTRPIAAIFRKGMNPEIDSYSAFFDNGHRQHTGLSAYLKSHQITHIHVAGLAADFCVYYTINDALAEGFEVSLLETATRAINNASWQQKKEQLLKNPHFSLKE</sequence>
<keyword evidence="2" id="KW-0662">Pyridine nucleotide biosynthesis</keyword>
<evidence type="ECO:0000256" key="3">
    <source>
        <dbReference type="ARBA" id="ARBA00022723"/>
    </source>
</evidence>
<dbReference type="InterPro" id="IPR000868">
    <property type="entry name" value="Isochorismatase-like_dom"/>
</dbReference>
<comment type="similarity">
    <text evidence="1">Belongs to the isochorismatase family.</text>
</comment>
<dbReference type="AlphaFoldDB" id="A0A380MUK0"/>
<feature type="domain" description="Isochorismatase-like" evidence="9">
    <location>
        <begin position="6"/>
        <end position="192"/>
    </location>
</feature>
<protein>
    <recommendedName>
        <fullName evidence="8">Nicotinamidase</fullName>
        <ecNumber evidence="6">3.5.1.19</ecNumber>
    </recommendedName>
    <alternativeName>
        <fullName evidence="7">Nicotinamide deamidase</fullName>
    </alternativeName>
</protein>
<organism evidence="10 11">
    <name type="scientific">Suttonella ornithocola</name>
    <dbReference type="NCBI Taxonomy" id="279832"/>
    <lineage>
        <taxon>Bacteria</taxon>
        <taxon>Pseudomonadati</taxon>
        <taxon>Pseudomonadota</taxon>
        <taxon>Gammaproteobacteria</taxon>
        <taxon>Cardiobacteriales</taxon>
        <taxon>Cardiobacteriaceae</taxon>
        <taxon>Suttonella</taxon>
    </lineage>
</organism>
<evidence type="ECO:0000256" key="7">
    <source>
        <dbReference type="ARBA" id="ARBA00043224"/>
    </source>
</evidence>
<dbReference type="InterPro" id="IPR052347">
    <property type="entry name" value="Isochorismatase_Nicotinamidase"/>
</dbReference>
<dbReference type="GO" id="GO:0019363">
    <property type="term" value="P:pyridine nucleotide biosynthetic process"/>
    <property type="evidence" value="ECO:0007669"/>
    <property type="project" value="UniProtKB-KW"/>
</dbReference>
<dbReference type="OrthoDB" id="9791276at2"/>
<comment type="pathway">
    <text evidence="5">Cofactor biosynthesis; nicotinate biosynthesis; nicotinate from nicotinamide: step 1/1.</text>
</comment>
<dbReference type="Proteomes" id="UP000254601">
    <property type="component" value="Unassembled WGS sequence"/>
</dbReference>
<proteinExistence type="inferred from homology"/>
<dbReference type="RefSeq" id="WP_072576022.1">
    <property type="nucleotide sequence ID" value="NZ_LWHB01000044.1"/>
</dbReference>
<dbReference type="InterPro" id="IPR036380">
    <property type="entry name" value="Isochorismatase-like_sf"/>
</dbReference>
<gene>
    <name evidence="10" type="ORF">NCTC13337_01549</name>
</gene>
<keyword evidence="11" id="KW-1185">Reference proteome</keyword>
<dbReference type="NCBIfam" id="NF008623">
    <property type="entry name" value="PRK11609.1"/>
    <property type="match status" value="1"/>
</dbReference>
<dbReference type="GO" id="GO:0046872">
    <property type="term" value="F:metal ion binding"/>
    <property type="evidence" value="ECO:0007669"/>
    <property type="project" value="UniProtKB-KW"/>
</dbReference>
<dbReference type="FunFam" id="3.40.50.850:FF:000006">
    <property type="entry name" value="Bifunctional pyrazinamidase/nicotinamidase"/>
    <property type="match status" value="1"/>
</dbReference>
<evidence type="ECO:0000256" key="6">
    <source>
        <dbReference type="ARBA" id="ARBA00039017"/>
    </source>
</evidence>
<accession>A0A380MUK0</accession>
<evidence type="ECO:0000256" key="2">
    <source>
        <dbReference type="ARBA" id="ARBA00022642"/>
    </source>
</evidence>
<evidence type="ECO:0000256" key="4">
    <source>
        <dbReference type="ARBA" id="ARBA00022801"/>
    </source>
</evidence>
<keyword evidence="4" id="KW-0378">Hydrolase</keyword>
<evidence type="ECO:0000259" key="9">
    <source>
        <dbReference type="Pfam" id="PF00857"/>
    </source>
</evidence>
<keyword evidence="3" id="KW-0479">Metal-binding</keyword>
<dbReference type="EMBL" id="UHIC01000001">
    <property type="protein sequence ID" value="SUO95716.1"/>
    <property type="molecule type" value="Genomic_DNA"/>
</dbReference>
<dbReference type="GO" id="GO:0008936">
    <property type="term" value="F:nicotinamidase activity"/>
    <property type="evidence" value="ECO:0007669"/>
    <property type="project" value="UniProtKB-EC"/>
</dbReference>
<reference evidence="10 11" key="1">
    <citation type="submission" date="2018-06" db="EMBL/GenBank/DDBJ databases">
        <authorList>
            <consortium name="Pathogen Informatics"/>
            <person name="Doyle S."/>
        </authorList>
    </citation>
    <scope>NUCLEOTIDE SEQUENCE [LARGE SCALE GENOMIC DNA]</scope>
    <source>
        <strain evidence="10 11">NCTC13337</strain>
    </source>
</reference>
<dbReference type="PANTHER" id="PTHR11080">
    <property type="entry name" value="PYRAZINAMIDASE/NICOTINAMIDASE"/>
    <property type="match status" value="1"/>
</dbReference>
<evidence type="ECO:0000313" key="10">
    <source>
        <dbReference type="EMBL" id="SUO95716.1"/>
    </source>
</evidence>
<dbReference type="EC" id="3.5.1.19" evidence="6"/>
<dbReference type="CDD" id="cd01011">
    <property type="entry name" value="nicotinamidase"/>
    <property type="match status" value="1"/>
</dbReference>
<evidence type="ECO:0000313" key="11">
    <source>
        <dbReference type="Proteomes" id="UP000254601"/>
    </source>
</evidence>
<evidence type="ECO:0000256" key="8">
    <source>
        <dbReference type="ARBA" id="ARBA00072277"/>
    </source>
</evidence>
<evidence type="ECO:0000256" key="5">
    <source>
        <dbReference type="ARBA" id="ARBA00037900"/>
    </source>
</evidence>
<name>A0A380MUK0_9GAMM</name>
<dbReference type="PANTHER" id="PTHR11080:SF2">
    <property type="entry name" value="LD05707P"/>
    <property type="match status" value="1"/>
</dbReference>
<dbReference type="SUPFAM" id="SSF52499">
    <property type="entry name" value="Isochorismatase-like hydrolases"/>
    <property type="match status" value="1"/>
</dbReference>
<dbReference type="Pfam" id="PF00857">
    <property type="entry name" value="Isochorismatase"/>
    <property type="match status" value="1"/>
</dbReference>
<evidence type="ECO:0000256" key="1">
    <source>
        <dbReference type="ARBA" id="ARBA00006336"/>
    </source>
</evidence>
<dbReference type="Gene3D" id="3.40.50.850">
    <property type="entry name" value="Isochorismatase-like"/>
    <property type="match status" value="1"/>
</dbReference>